<dbReference type="STRING" id="2010991.A0A3M2SA31"/>
<dbReference type="GO" id="GO:0005737">
    <property type="term" value="C:cytoplasm"/>
    <property type="evidence" value="ECO:0007669"/>
    <property type="project" value="TreeGrafter"/>
</dbReference>
<organism evidence="2 3">
    <name type="scientific">Fusarium kuroshium</name>
    <dbReference type="NCBI Taxonomy" id="2010991"/>
    <lineage>
        <taxon>Eukaryota</taxon>
        <taxon>Fungi</taxon>
        <taxon>Dikarya</taxon>
        <taxon>Ascomycota</taxon>
        <taxon>Pezizomycotina</taxon>
        <taxon>Sordariomycetes</taxon>
        <taxon>Hypocreomycetidae</taxon>
        <taxon>Hypocreales</taxon>
        <taxon>Nectriaceae</taxon>
        <taxon>Fusarium</taxon>
        <taxon>Fusarium solani species complex</taxon>
    </lineage>
</organism>
<accession>A0A3M2SA31</accession>
<dbReference type="EMBL" id="NKUJ01000086">
    <property type="protein sequence ID" value="RMJ14428.1"/>
    <property type="molecule type" value="Genomic_DNA"/>
</dbReference>
<name>A0A3M2SA31_9HYPO</name>
<dbReference type="Gene3D" id="3.30.559.30">
    <property type="entry name" value="Nonribosomal peptide synthetase, condensation domain"/>
    <property type="match status" value="1"/>
</dbReference>
<comment type="caution">
    <text evidence="2">The sequence shown here is derived from an EMBL/GenBank/DDBJ whole genome shotgun (WGS) entry which is preliminary data.</text>
</comment>
<dbReference type="AlphaFoldDB" id="A0A3M2SA31"/>
<dbReference type="GO" id="GO:0043041">
    <property type="term" value="P:amino acid activation for nonribosomal peptide biosynthetic process"/>
    <property type="evidence" value="ECO:0007669"/>
    <property type="project" value="TreeGrafter"/>
</dbReference>
<dbReference type="Proteomes" id="UP000277212">
    <property type="component" value="Unassembled WGS sequence"/>
</dbReference>
<dbReference type="GO" id="GO:0044550">
    <property type="term" value="P:secondary metabolite biosynthetic process"/>
    <property type="evidence" value="ECO:0007669"/>
    <property type="project" value="TreeGrafter"/>
</dbReference>
<evidence type="ECO:0000313" key="2">
    <source>
        <dbReference type="EMBL" id="RMJ14428.1"/>
    </source>
</evidence>
<evidence type="ECO:0000259" key="1">
    <source>
        <dbReference type="Pfam" id="PF00668"/>
    </source>
</evidence>
<gene>
    <name evidence="2" type="ORF">CDV36_005942</name>
</gene>
<dbReference type="PANTHER" id="PTHR45527">
    <property type="entry name" value="NONRIBOSOMAL PEPTIDE SYNTHETASE"/>
    <property type="match status" value="1"/>
</dbReference>
<dbReference type="Pfam" id="PF00668">
    <property type="entry name" value="Condensation"/>
    <property type="match status" value="1"/>
</dbReference>
<dbReference type="OrthoDB" id="5153703at2759"/>
<evidence type="ECO:0000313" key="3">
    <source>
        <dbReference type="Proteomes" id="UP000277212"/>
    </source>
</evidence>
<proteinExistence type="predicted"/>
<reference evidence="2 3" key="1">
    <citation type="submission" date="2017-06" db="EMBL/GenBank/DDBJ databases">
        <title>Comparative genomic analysis of Ambrosia Fusariam Clade fungi.</title>
        <authorList>
            <person name="Stajich J.E."/>
            <person name="Carrillo J."/>
            <person name="Kijimoto T."/>
            <person name="Eskalen A."/>
            <person name="O'Donnell K."/>
            <person name="Kasson M."/>
        </authorList>
    </citation>
    <scope>NUCLEOTIDE SEQUENCE [LARGE SCALE GENOMIC DNA]</scope>
    <source>
        <strain evidence="2">UCR3666</strain>
    </source>
</reference>
<dbReference type="SUPFAM" id="SSF52777">
    <property type="entry name" value="CoA-dependent acyltransferases"/>
    <property type="match status" value="1"/>
</dbReference>
<dbReference type="InterPro" id="IPR001242">
    <property type="entry name" value="Condensation_dom"/>
</dbReference>
<dbReference type="GO" id="GO:0031177">
    <property type="term" value="F:phosphopantetheine binding"/>
    <property type="evidence" value="ECO:0007669"/>
    <property type="project" value="TreeGrafter"/>
</dbReference>
<feature type="domain" description="Condensation" evidence="1">
    <location>
        <begin position="30"/>
        <end position="111"/>
    </location>
</feature>
<dbReference type="PANTHER" id="PTHR45527:SF1">
    <property type="entry name" value="FATTY ACID SYNTHASE"/>
    <property type="match status" value="1"/>
</dbReference>
<sequence length="161" mass="18124">MASCRWRIFFLDSRGTYQSWPEQKSSPHRSRYPGKQDVVFGHVVASRNSSIPWIDENVGPCLNLVPIRVTLTKSLTTTELLQSLQSQFFSMGSAGSIGFKDIIYESSNWPSNPDLESVLHHASVDEHPEFGFDGIKTKLHFFNNPRLNLVAIDVGFLPDQG</sequence>
<protein>
    <recommendedName>
        <fullName evidence="1">Condensation domain-containing protein</fullName>
    </recommendedName>
</protein>
<keyword evidence="3" id="KW-1185">Reference proteome</keyword>
<dbReference type="GO" id="GO:0003824">
    <property type="term" value="F:catalytic activity"/>
    <property type="evidence" value="ECO:0007669"/>
    <property type="project" value="InterPro"/>
</dbReference>